<evidence type="ECO:0000313" key="11">
    <source>
        <dbReference type="Proteomes" id="UP000198307"/>
    </source>
</evidence>
<dbReference type="GO" id="GO:0050660">
    <property type="term" value="F:flavin adenine dinucleotide binding"/>
    <property type="evidence" value="ECO:0007669"/>
    <property type="project" value="InterPro"/>
</dbReference>
<comment type="cofactor">
    <cofactor evidence="1 6">
        <name>FAD</name>
        <dbReference type="ChEBI" id="CHEBI:57692"/>
    </cofactor>
</comment>
<dbReference type="GO" id="GO:0070991">
    <property type="term" value="F:medium-chain fatty acyl-CoA dehydrogenase activity"/>
    <property type="evidence" value="ECO:0007669"/>
    <property type="project" value="TreeGrafter"/>
</dbReference>
<evidence type="ECO:0000259" key="8">
    <source>
        <dbReference type="Pfam" id="PF02770"/>
    </source>
</evidence>
<dbReference type="Pfam" id="PF02771">
    <property type="entry name" value="Acyl-CoA_dh_N"/>
    <property type="match status" value="1"/>
</dbReference>
<evidence type="ECO:0000256" key="3">
    <source>
        <dbReference type="ARBA" id="ARBA00022630"/>
    </source>
</evidence>
<dbReference type="Pfam" id="PF00441">
    <property type="entry name" value="Acyl-CoA_dh_1"/>
    <property type="match status" value="1"/>
</dbReference>
<dbReference type="InterPro" id="IPR013786">
    <property type="entry name" value="AcylCoA_DH/ox_N"/>
</dbReference>
<evidence type="ECO:0000259" key="9">
    <source>
        <dbReference type="Pfam" id="PF02771"/>
    </source>
</evidence>
<dbReference type="EMBL" id="FZQB01000005">
    <property type="protein sequence ID" value="SNT73460.1"/>
    <property type="molecule type" value="Genomic_DNA"/>
</dbReference>
<accession>A0A239PTG7</accession>
<evidence type="ECO:0000256" key="2">
    <source>
        <dbReference type="ARBA" id="ARBA00009347"/>
    </source>
</evidence>
<dbReference type="PANTHER" id="PTHR48083:SF2">
    <property type="entry name" value="MEDIUM-CHAIN SPECIFIC ACYL-COA DEHYDROGENASE, MITOCHONDRIAL"/>
    <property type="match status" value="1"/>
</dbReference>
<evidence type="ECO:0000259" key="7">
    <source>
        <dbReference type="Pfam" id="PF00441"/>
    </source>
</evidence>
<evidence type="ECO:0000256" key="6">
    <source>
        <dbReference type="RuleBase" id="RU362125"/>
    </source>
</evidence>
<name>A0A239PTG7_9RHOB</name>
<dbReference type="InterPro" id="IPR050741">
    <property type="entry name" value="Acyl-CoA_dehydrogenase"/>
</dbReference>
<dbReference type="Gene3D" id="2.40.110.10">
    <property type="entry name" value="Butyryl-CoA Dehydrogenase, subunit A, domain 2"/>
    <property type="match status" value="1"/>
</dbReference>
<reference evidence="10 11" key="1">
    <citation type="submission" date="2017-07" db="EMBL/GenBank/DDBJ databases">
        <authorList>
            <person name="Sun Z.S."/>
            <person name="Albrecht U."/>
            <person name="Echele G."/>
            <person name="Lee C.C."/>
        </authorList>
    </citation>
    <scope>NUCLEOTIDE SEQUENCE [LARGE SCALE GENOMIC DNA]</scope>
    <source>
        <strain evidence="10 11">DSM 14827</strain>
    </source>
</reference>
<dbReference type="GO" id="GO:0051793">
    <property type="term" value="P:medium-chain fatty acid catabolic process"/>
    <property type="evidence" value="ECO:0007669"/>
    <property type="project" value="TreeGrafter"/>
</dbReference>
<dbReference type="InterPro" id="IPR037069">
    <property type="entry name" value="AcylCoA_DH/ox_N_sf"/>
</dbReference>
<keyword evidence="4 6" id="KW-0274">FAD</keyword>
<dbReference type="PANTHER" id="PTHR48083">
    <property type="entry name" value="MEDIUM-CHAIN SPECIFIC ACYL-COA DEHYDROGENASE, MITOCHONDRIAL-RELATED"/>
    <property type="match status" value="1"/>
</dbReference>
<dbReference type="AlphaFoldDB" id="A0A239PTG7"/>
<dbReference type="Proteomes" id="UP000198307">
    <property type="component" value="Unassembled WGS sequence"/>
</dbReference>
<feature type="domain" description="Acyl-CoA oxidase/dehydrogenase middle" evidence="8">
    <location>
        <begin position="120"/>
        <end position="212"/>
    </location>
</feature>
<evidence type="ECO:0000256" key="5">
    <source>
        <dbReference type="ARBA" id="ARBA00023002"/>
    </source>
</evidence>
<dbReference type="InterPro" id="IPR036250">
    <property type="entry name" value="AcylCo_DH-like_C"/>
</dbReference>
<dbReference type="InterPro" id="IPR046373">
    <property type="entry name" value="Acyl-CoA_Oxase/DH_mid-dom_sf"/>
</dbReference>
<dbReference type="GO" id="GO:0005737">
    <property type="term" value="C:cytoplasm"/>
    <property type="evidence" value="ECO:0007669"/>
    <property type="project" value="TreeGrafter"/>
</dbReference>
<proteinExistence type="inferred from homology"/>
<dbReference type="Gene3D" id="1.10.540.10">
    <property type="entry name" value="Acyl-CoA dehydrogenase/oxidase, N-terminal domain"/>
    <property type="match status" value="1"/>
</dbReference>
<evidence type="ECO:0000313" key="10">
    <source>
        <dbReference type="EMBL" id="SNT73460.1"/>
    </source>
</evidence>
<dbReference type="InterPro" id="IPR009075">
    <property type="entry name" value="AcylCo_DH/oxidase_C"/>
</dbReference>
<feature type="domain" description="Acyl-CoA dehydrogenase/oxidase C-terminal" evidence="7">
    <location>
        <begin position="230"/>
        <end position="373"/>
    </location>
</feature>
<dbReference type="InterPro" id="IPR006091">
    <property type="entry name" value="Acyl-CoA_Oxase/DH_mid-dom"/>
</dbReference>
<protein>
    <submittedName>
        <fullName evidence="10">Acyl-CoA dehydrogenase</fullName>
    </submittedName>
</protein>
<gene>
    <name evidence="10" type="ORF">SAMN05444959_10538</name>
</gene>
<dbReference type="Gene3D" id="1.20.140.10">
    <property type="entry name" value="Butyryl-CoA Dehydrogenase, subunit A, domain 3"/>
    <property type="match status" value="1"/>
</dbReference>
<keyword evidence="3 6" id="KW-0285">Flavoprotein</keyword>
<dbReference type="Pfam" id="PF02770">
    <property type="entry name" value="Acyl-CoA_dh_M"/>
    <property type="match status" value="1"/>
</dbReference>
<sequence length="383" mass="39904">MAMSQTLDPVFLNRIRQFATDEIAPAAPLWTKGQAPGSELFRRAGELGLMRLCVPEADGGLGFSFAMKAQVCAILASADFGFAMSVVNTHNVAARIAASGSAGARAAFLTGLLWGEASACTALTEPATGSDVAAMETRATRVRDGWVLDGEKVWIVNARHAATAIVYAQTGTTGDARGIAAFLVDLTAPGCRRHAISSDFAQASAGTGGFVLSGLEVPDDNLLLEPGQAFGAIMSEINGARTYVAAMCCGMMEAALTHCSAHGASRHSFGKPLAAHQGWRLPVARAETALAAARELTNAAVAAIEEGRDAQLIAAQAKICATEAAQTHLPVLLHAMGAEGLRPEYPMARHLAASQIATLVDGSTEMLLERVAKLARPHSETRT</sequence>
<feature type="domain" description="Acyl-CoA dehydrogenase/oxidase N-terminal" evidence="9">
    <location>
        <begin position="12"/>
        <end position="116"/>
    </location>
</feature>
<organism evidence="10 11">
    <name type="scientific">Paracoccus seriniphilus</name>
    <dbReference type="NCBI Taxonomy" id="184748"/>
    <lineage>
        <taxon>Bacteria</taxon>
        <taxon>Pseudomonadati</taxon>
        <taxon>Pseudomonadota</taxon>
        <taxon>Alphaproteobacteria</taxon>
        <taxon>Rhodobacterales</taxon>
        <taxon>Paracoccaceae</taxon>
        <taxon>Paracoccus</taxon>
    </lineage>
</organism>
<keyword evidence="11" id="KW-1185">Reference proteome</keyword>
<dbReference type="SUPFAM" id="SSF56645">
    <property type="entry name" value="Acyl-CoA dehydrogenase NM domain-like"/>
    <property type="match status" value="1"/>
</dbReference>
<evidence type="ECO:0000256" key="4">
    <source>
        <dbReference type="ARBA" id="ARBA00022827"/>
    </source>
</evidence>
<dbReference type="SUPFAM" id="SSF47203">
    <property type="entry name" value="Acyl-CoA dehydrogenase C-terminal domain-like"/>
    <property type="match status" value="1"/>
</dbReference>
<evidence type="ECO:0000256" key="1">
    <source>
        <dbReference type="ARBA" id="ARBA00001974"/>
    </source>
</evidence>
<dbReference type="InterPro" id="IPR009100">
    <property type="entry name" value="AcylCoA_DH/oxidase_NM_dom_sf"/>
</dbReference>
<comment type="similarity">
    <text evidence="2 6">Belongs to the acyl-CoA dehydrogenase family.</text>
</comment>
<keyword evidence="5 6" id="KW-0560">Oxidoreductase</keyword>